<name>A0ACC3C1G3_PYRYE</name>
<proteinExistence type="predicted"/>
<sequence>MTHVSATENCLSVENAKRSSFRLPHRPFRMPIMCSDSTRNRASW</sequence>
<protein>
    <submittedName>
        <fullName evidence="1">Uncharacterized protein</fullName>
    </submittedName>
</protein>
<gene>
    <name evidence="1" type="ORF">I4F81_006252</name>
</gene>
<accession>A0ACC3C1G3</accession>
<keyword evidence="2" id="KW-1185">Reference proteome</keyword>
<reference evidence="1" key="1">
    <citation type="submission" date="2019-11" db="EMBL/GenBank/DDBJ databases">
        <title>Nori genome reveals adaptations in red seaweeds to the harsh intertidal environment.</title>
        <authorList>
            <person name="Wang D."/>
            <person name="Mao Y."/>
        </authorList>
    </citation>
    <scope>NUCLEOTIDE SEQUENCE</scope>
    <source>
        <tissue evidence="1">Gametophyte</tissue>
    </source>
</reference>
<evidence type="ECO:0000313" key="2">
    <source>
        <dbReference type="Proteomes" id="UP000798662"/>
    </source>
</evidence>
<organism evidence="1 2">
    <name type="scientific">Pyropia yezoensis</name>
    <name type="common">Susabi-nori</name>
    <name type="synonym">Porphyra yezoensis</name>
    <dbReference type="NCBI Taxonomy" id="2788"/>
    <lineage>
        <taxon>Eukaryota</taxon>
        <taxon>Rhodophyta</taxon>
        <taxon>Bangiophyceae</taxon>
        <taxon>Bangiales</taxon>
        <taxon>Bangiaceae</taxon>
        <taxon>Pyropia</taxon>
    </lineage>
</organism>
<dbReference type="Proteomes" id="UP000798662">
    <property type="component" value="Chromosome 2"/>
</dbReference>
<evidence type="ECO:0000313" key="1">
    <source>
        <dbReference type="EMBL" id="KAK1863698.1"/>
    </source>
</evidence>
<dbReference type="EMBL" id="CM020619">
    <property type="protein sequence ID" value="KAK1863698.1"/>
    <property type="molecule type" value="Genomic_DNA"/>
</dbReference>
<comment type="caution">
    <text evidence="1">The sequence shown here is derived from an EMBL/GenBank/DDBJ whole genome shotgun (WGS) entry which is preliminary data.</text>
</comment>